<organism evidence="2 3">
    <name type="scientific">Rubrivivax rivuli</name>
    <dbReference type="NCBI Taxonomy" id="1862385"/>
    <lineage>
        <taxon>Bacteria</taxon>
        <taxon>Pseudomonadati</taxon>
        <taxon>Pseudomonadota</taxon>
        <taxon>Betaproteobacteria</taxon>
        <taxon>Burkholderiales</taxon>
        <taxon>Sphaerotilaceae</taxon>
        <taxon>Rubrivivax</taxon>
    </lineage>
</organism>
<feature type="transmembrane region" description="Helical" evidence="1">
    <location>
        <begin position="237"/>
        <end position="254"/>
    </location>
</feature>
<proteinExistence type="predicted"/>
<protein>
    <submittedName>
        <fullName evidence="2">Uncharacterized protein</fullName>
    </submittedName>
</protein>
<gene>
    <name evidence="2" type="ORF">EOE66_07955</name>
</gene>
<accession>A0A437RLM8</accession>
<feature type="transmembrane region" description="Helical" evidence="1">
    <location>
        <begin position="210"/>
        <end position="231"/>
    </location>
</feature>
<dbReference type="Proteomes" id="UP000285575">
    <property type="component" value="Unassembled WGS sequence"/>
</dbReference>
<sequence>MRGPAAAALRLALARSIAWAVHTSGWLVLGALGAQLWPLQFGGLLPTALWLGLLAFVLQAQAGRTLTARTVRAAWLLAAAVLLLASASAQPLWLICSWAAASAASSWTVRLSRGAARTPWRQALVPAAAGVAAGGACGLPALLAGLPAWWPLPALGLMVGGAALTLYRAPARQGCRWGALDEWRALQGLDAAGWRAAWAQADLPQRLSAAAMLPMMAGLPTMLALCTPAGARPLTVVVLHLSAMALPACCAGAWRRIERPWDAALPCAALLIGGGLALTVLPLLQGLMAATLLHTAAWSLAWVRGLQGGVQASLRSTAAVQAVTPRAAALTAAAGVLLLGLALAGLGPMALWLIHAALATLALCWWLTRVWQRRATAAGL</sequence>
<keyword evidence="1" id="KW-0812">Transmembrane</keyword>
<evidence type="ECO:0000313" key="2">
    <source>
        <dbReference type="EMBL" id="RVU47654.1"/>
    </source>
</evidence>
<keyword evidence="3" id="KW-1185">Reference proteome</keyword>
<feature type="transmembrane region" description="Helical" evidence="1">
    <location>
        <begin position="149"/>
        <end position="167"/>
    </location>
</feature>
<evidence type="ECO:0000256" key="1">
    <source>
        <dbReference type="SAM" id="Phobius"/>
    </source>
</evidence>
<feature type="transmembrane region" description="Helical" evidence="1">
    <location>
        <begin position="350"/>
        <end position="368"/>
    </location>
</feature>
<comment type="caution">
    <text evidence="2">The sequence shown here is derived from an EMBL/GenBank/DDBJ whole genome shotgun (WGS) entry which is preliminary data.</text>
</comment>
<keyword evidence="1" id="KW-1133">Transmembrane helix</keyword>
<reference evidence="2 3" key="1">
    <citation type="submission" date="2019-01" db="EMBL/GenBank/DDBJ databases">
        <authorList>
            <person name="Chen W.-M."/>
        </authorList>
    </citation>
    <scope>NUCLEOTIDE SEQUENCE [LARGE SCALE GENOMIC DNA]</scope>
    <source>
        <strain evidence="2 3">KYPY4</strain>
    </source>
</reference>
<feature type="transmembrane region" description="Helical" evidence="1">
    <location>
        <begin position="70"/>
        <end position="86"/>
    </location>
</feature>
<feature type="transmembrane region" description="Helical" evidence="1">
    <location>
        <begin position="261"/>
        <end position="281"/>
    </location>
</feature>
<keyword evidence="1" id="KW-0472">Membrane</keyword>
<evidence type="ECO:0000313" key="3">
    <source>
        <dbReference type="Proteomes" id="UP000285575"/>
    </source>
</evidence>
<name>A0A437RLM8_9BURK</name>
<dbReference type="RefSeq" id="WP_128228116.1">
    <property type="nucleotide sequence ID" value="NZ_SACR01000002.1"/>
</dbReference>
<dbReference type="OrthoDB" id="9833779at2"/>
<feature type="transmembrane region" description="Helical" evidence="1">
    <location>
        <begin position="36"/>
        <end position="58"/>
    </location>
</feature>
<dbReference type="AlphaFoldDB" id="A0A437RLM8"/>
<dbReference type="EMBL" id="SACR01000002">
    <property type="protein sequence ID" value="RVU47654.1"/>
    <property type="molecule type" value="Genomic_DNA"/>
</dbReference>